<protein>
    <recommendedName>
        <fullName evidence="2">CorA-like transporter domain-containing protein</fullName>
    </recommendedName>
</protein>
<feature type="transmembrane region" description="Helical" evidence="1">
    <location>
        <begin position="413"/>
        <end position="439"/>
    </location>
</feature>
<reference evidence="3" key="1">
    <citation type="journal article" date="2020" name="Stud. Mycol.">
        <title>101 Dothideomycetes genomes: a test case for predicting lifestyles and emergence of pathogens.</title>
        <authorList>
            <person name="Haridas S."/>
            <person name="Albert R."/>
            <person name="Binder M."/>
            <person name="Bloem J."/>
            <person name="Labutti K."/>
            <person name="Salamov A."/>
            <person name="Andreopoulos B."/>
            <person name="Baker S."/>
            <person name="Barry K."/>
            <person name="Bills G."/>
            <person name="Bluhm B."/>
            <person name="Cannon C."/>
            <person name="Castanera R."/>
            <person name="Culley D."/>
            <person name="Daum C."/>
            <person name="Ezra D."/>
            <person name="Gonzalez J."/>
            <person name="Henrissat B."/>
            <person name="Kuo A."/>
            <person name="Liang C."/>
            <person name="Lipzen A."/>
            <person name="Lutzoni F."/>
            <person name="Magnuson J."/>
            <person name="Mondo S."/>
            <person name="Nolan M."/>
            <person name="Ohm R."/>
            <person name="Pangilinan J."/>
            <person name="Park H.-J."/>
            <person name="Ramirez L."/>
            <person name="Alfaro M."/>
            <person name="Sun H."/>
            <person name="Tritt A."/>
            <person name="Yoshinaga Y."/>
            <person name="Zwiers L.-H."/>
            <person name="Turgeon B."/>
            <person name="Goodwin S."/>
            <person name="Spatafora J."/>
            <person name="Crous P."/>
            <person name="Grigoriev I."/>
        </authorList>
    </citation>
    <scope>NUCLEOTIDE SEQUENCE</scope>
    <source>
        <strain evidence="3">CBS 113818</strain>
    </source>
</reference>
<proteinExistence type="predicted"/>
<gene>
    <name evidence="3" type="ORF">CC86DRAFT_410319</name>
</gene>
<dbReference type="OrthoDB" id="5396681at2759"/>
<dbReference type="AlphaFoldDB" id="A0A6A6ZNT3"/>
<sequence length="492" mass="56332">MKPDQNSEYDHDSSSDVYDRSFYRRRLANDSGRLFTSGPSEIEIVKSLRGDCLNEKGTKCSRVQVHDYGELDRALSGTEDIVIIFQQENSWDRLKTSEEVVTALLSRLDIFIPFLDHIHSFGYRSNDIGDDYHNFSLTLRKQPKTNEVQTGYGKAPSWNRNINPLTVIPEICFNIRYPAKNGRSTGNPWSIRQTTLYHQFDHSKRRHIWVAIQPSDDYREQMLRIMNSSLCEDELVWAIDTACLVSANRYWREYIVHLQEAVRTLENKALYSRVGVPARKDFVVSFTHSQQLQRLRKKMLTAKFLLESSEAIATRYGEQTSSRRCKDVMCDYVFQVRNAIARIANTLEALDCAYHMILEILRYRNDEINRSNNHALLNNGIVLSQLIAASAKQSEALNELTKKTQRDSRAVKILSMVAALYLPASLIASVFSSGLVESIPADTSTSSSQKTAFRLASQFWIFPVSTLVLASCTLAPVVLWLAKESHRRRRDP</sequence>
<dbReference type="EMBL" id="MU006235">
    <property type="protein sequence ID" value="KAF2821917.1"/>
    <property type="molecule type" value="Genomic_DNA"/>
</dbReference>
<dbReference type="InterPro" id="IPR058257">
    <property type="entry name" value="CorA-like_dom"/>
</dbReference>
<name>A0A6A6ZNT3_9PLEO</name>
<keyword evidence="1" id="KW-0472">Membrane</keyword>
<organism evidence="3 4">
    <name type="scientific">Ophiobolus disseminans</name>
    <dbReference type="NCBI Taxonomy" id="1469910"/>
    <lineage>
        <taxon>Eukaryota</taxon>
        <taxon>Fungi</taxon>
        <taxon>Dikarya</taxon>
        <taxon>Ascomycota</taxon>
        <taxon>Pezizomycotina</taxon>
        <taxon>Dothideomycetes</taxon>
        <taxon>Pleosporomycetidae</taxon>
        <taxon>Pleosporales</taxon>
        <taxon>Pleosporineae</taxon>
        <taxon>Phaeosphaeriaceae</taxon>
        <taxon>Ophiobolus</taxon>
    </lineage>
</organism>
<keyword evidence="1" id="KW-1133">Transmembrane helix</keyword>
<keyword evidence="4" id="KW-1185">Reference proteome</keyword>
<evidence type="ECO:0000313" key="3">
    <source>
        <dbReference type="EMBL" id="KAF2821917.1"/>
    </source>
</evidence>
<dbReference type="Pfam" id="PF26616">
    <property type="entry name" value="CorA-like"/>
    <property type="match status" value="1"/>
</dbReference>
<evidence type="ECO:0000259" key="2">
    <source>
        <dbReference type="Pfam" id="PF26616"/>
    </source>
</evidence>
<accession>A0A6A6ZNT3</accession>
<dbReference type="Gene3D" id="1.20.58.340">
    <property type="entry name" value="Magnesium transport protein CorA, transmembrane region"/>
    <property type="match status" value="1"/>
</dbReference>
<keyword evidence="1" id="KW-0812">Transmembrane</keyword>
<feature type="transmembrane region" description="Helical" evidence="1">
    <location>
        <begin position="459"/>
        <end position="482"/>
    </location>
</feature>
<evidence type="ECO:0000256" key="1">
    <source>
        <dbReference type="SAM" id="Phobius"/>
    </source>
</evidence>
<dbReference type="Proteomes" id="UP000799424">
    <property type="component" value="Unassembled WGS sequence"/>
</dbReference>
<feature type="domain" description="CorA-like transporter" evidence="2">
    <location>
        <begin position="21"/>
        <end position="269"/>
    </location>
</feature>
<evidence type="ECO:0000313" key="4">
    <source>
        <dbReference type="Proteomes" id="UP000799424"/>
    </source>
</evidence>